<evidence type="ECO:0000313" key="4">
    <source>
        <dbReference type="Proteomes" id="UP000266183"/>
    </source>
</evidence>
<name>A0A385SVI7_9BACT</name>
<dbReference type="InterPro" id="IPR024775">
    <property type="entry name" value="DinB-like"/>
</dbReference>
<dbReference type="SUPFAM" id="SSF109854">
    <property type="entry name" value="DinB/YfiT-like putative metalloenzymes"/>
    <property type="match status" value="1"/>
</dbReference>
<gene>
    <name evidence="3" type="ORF">D4L85_25450</name>
</gene>
<accession>A0A385SVI7</accession>
<proteinExistence type="predicted"/>
<sequence>MKIGQGASASWLTVSLFLIRRKASPYILIQSDRVSKITFLTSIHKPKSIMKKLTTTAATIAALFFSMQAFCQGQFQKESAGSIAFVSGHVMQLAQAIPADKYAWSPSAGVRNVSQVLAHIISANYFFASKLGAKIPDGVNMETLEKDLKTKEAIAAELKRSYEVATAAIKNTQDAALGNKVVFPFPGEYTNMTAILIMLGHSNEHLGQLIAYARTNGIKPPWSE</sequence>
<feature type="domain" description="DinB-like" evidence="2">
    <location>
        <begin position="91"/>
        <end position="209"/>
    </location>
</feature>
<dbReference type="EMBL" id="CP032382">
    <property type="protein sequence ID" value="AYB33720.1"/>
    <property type="molecule type" value="Genomic_DNA"/>
</dbReference>
<feature type="coiled-coil region" evidence="1">
    <location>
        <begin position="141"/>
        <end position="175"/>
    </location>
</feature>
<evidence type="ECO:0000259" key="2">
    <source>
        <dbReference type="Pfam" id="PF12867"/>
    </source>
</evidence>
<reference evidence="4" key="1">
    <citation type="submission" date="2018-09" db="EMBL/GenBank/DDBJ databases">
        <title>Chryseolinea sp. KIS68-18 isolated from soil.</title>
        <authorList>
            <person name="Weon H.-Y."/>
            <person name="Kwon S.-W."/>
            <person name="Lee S.A."/>
        </authorList>
    </citation>
    <scope>NUCLEOTIDE SEQUENCE [LARGE SCALE GENOMIC DNA]</scope>
    <source>
        <strain evidence="4">KIS68-18</strain>
    </source>
</reference>
<dbReference type="KEGG" id="chk:D4L85_25450"/>
<organism evidence="3 4">
    <name type="scientific">Chryseolinea soli</name>
    <dbReference type="NCBI Taxonomy" id="2321403"/>
    <lineage>
        <taxon>Bacteria</taxon>
        <taxon>Pseudomonadati</taxon>
        <taxon>Bacteroidota</taxon>
        <taxon>Cytophagia</taxon>
        <taxon>Cytophagales</taxon>
        <taxon>Fulvivirgaceae</taxon>
        <taxon>Chryseolinea</taxon>
    </lineage>
</organism>
<dbReference type="Proteomes" id="UP000266183">
    <property type="component" value="Chromosome"/>
</dbReference>
<keyword evidence="4" id="KW-1185">Reference proteome</keyword>
<dbReference type="AlphaFoldDB" id="A0A385SVI7"/>
<evidence type="ECO:0000256" key="1">
    <source>
        <dbReference type="SAM" id="Coils"/>
    </source>
</evidence>
<dbReference type="InterPro" id="IPR034660">
    <property type="entry name" value="DinB/YfiT-like"/>
</dbReference>
<protein>
    <submittedName>
        <fullName evidence="3">DinB family protein</fullName>
    </submittedName>
</protein>
<dbReference type="Gene3D" id="1.20.120.450">
    <property type="entry name" value="dinb family like domain"/>
    <property type="match status" value="1"/>
</dbReference>
<evidence type="ECO:0000313" key="3">
    <source>
        <dbReference type="EMBL" id="AYB33720.1"/>
    </source>
</evidence>
<keyword evidence="1" id="KW-0175">Coiled coil</keyword>
<dbReference type="Pfam" id="PF12867">
    <property type="entry name" value="DinB_2"/>
    <property type="match status" value="1"/>
</dbReference>